<name>A0A2H6NB81_9SAUR</name>
<dbReference type="EMBL" id="IACI01078405">
    <property type="protein sequence ID" value="LAA28657.1"/>
    <property type="molecule type" value="Transcribed_RNA"/>
</dbReference>
<protein>
    <submittedName>
        <fullName evidence="2">Uncharacterized protein</fullName>
    </submittedName>
</protein>
<reference evidence="2" key="1">
    <citation type="submission" date="2017-07" db="EMBL/GenBank/DDBJ databases">
        <authorList>
            <person name="Mikheyev A."/>
            <person name="Grau M."/>
        </authorList>
    </citation>
    <scope>NUCLEOTIDE SEQUENCE</scope>
    <source>
        <tissue evidence="2">Venom_gland</tissue>
    </source>
</reference>
<organism evidence="2">
    <name type="scientific">Micrurus carvalhoi</name>
    <dbReference type="NCBI Taxonomy" id="3147026"/>
    <lineage>
        <taxon>Eukaryota</taxon>
        <taxon>Metazoa</taxon>
        <taxon>Chordata</taxon>
        <taxon>Craniata</taxon>
        <taxon>Vertebrata</taxon>
        <taxon>Euteleostomi</taxon>
        <taxon>Lepidosauria</taxon>
        <taxon>Squamata</taxon>
        <taxon>Bifurcata</taxon>
        <taxon>Unidentata</taxon>
        <taxon>Episquamata</taxon>
        <taxon>Toxicofera</taxon>
        <taxon>Serpentes</taxon>
        <taxon>Colubroidea</taxon>
        <taxon>Elapidae</taxon>
        <taxon>Elapinae</taxon>
        <taxon>Micrurus</taxon>
    </lineage>
</organism>
<accession>A0A2H6NB81</accession>
<reference evidence="2" key="2">
    <citation type="submission" date="2017-12" db="EMBL/GenBank/DDBJ databases">
        <title>Coralsnake Venomics: Analyses of Venom Gland Transcriptomes and Proteomes of Six Brazilian Taxa.</title>
        <authorList>
            <person name="Aird S.D."/>
            <person name="Jorge da Silva N."/>
            <person name="Qiu L."/>
            <person name="Villar-Briones A."/>
            <person name="Aparecida-Saddi V."/>
            <person name="Campos-Telles M.P."/>
            <person name="Grau M."/>
            <person name="Mikheyev A.S."/>
        </authorList>
    </citation>
    <scope>NUCLEOTIDE SEQUENCE</scope>
    <source>
        <tissue evidence="2">Venom_gland</tissue>
    </source>
</reference>
<evidence type="ECO:0000256" key="1">
    <source>
        <dbReference type="SAM" id="MobiDB-lite"/>
    </source>
</evidence>
<feature type="compositionally biased region" description="Basic and acidic residues" evidence="1">
    <location>
        <begin position="72"/>
        <end position="84"/>
    </location>
</feature>
<dbReference type="AlphaFoldDB" id="A0A2H6NB81"/>
<proteinExistence type="predicted"/>
<feature type="region of interest" description="Disordered" evidence="1">
    <location>
        <begin position="62"/>
        <end position="90"/>
    </location>
</feature>
<evidence type="ECO:0000313" key="2">
    <source>
        <dbReference type="EMBL" id="LAA28657.1"/>
    </source>
</evidence>
<sequence>MHTRTQNIDSSGLNCGVFRVFQTWVFLQASHHPAWQHHQCPDHPILTALMMLPNWVTRRLQENQAQRAPRTPHTERERLPEGKQWDTPIPPSTISFLLSLCLLPNNSQAGNRC</sequence>